<proteinExistence type="inferred from homology"/>
<reference evidence="15 16" key="1">
    <citation type="submission" date="2015-02" db="EMBL/GenBank/DDBJ databases">
        <title>Single-cell genomics of uncultivated deep-branching MTB reveals a conserved set of magnetosome genes.</title>
        <authorList>
            <person name="Kolinko S."/>
            <person name="Richter M."/>
            <person name="Glockner F.O."/>
            <person name="Brachmann A."/>
            <person name="Schuler D."/>
        </authorList>
    </citation>
    <scope>NUCLEOTIDE SEQUENCE [LARGE SCALE GENOMIC DNA]</scope>
    <source>
        <strain evidence="15">SKK-01</strain>
    </source>
</reference>
<dbReference type="GO" id="GO:0016887">
    <property type="term" value="F:ATP hydrolysis activity"/>
    <property type="evidence" value="ECO:0007669"/>
    <property type="project" value="RHEA"/>
</dbReference>
<keyword evidence="7" id="KW-0413">Isomerase</keyword>
<keyword evidence="2 12" id="KW-0547">Nucleotide-binding</keyword>
<evidence type="ECO:0000256" key="10">
    <source>
        <dbReference type="ARBA" id="ARBA00034923"/>
    </source>
</evidence>
<evidence type="ECO:0000259" key="13">
    <source>
        <dbReference type="PROSITE" id="PS51198"/>
    </source>
</evidence>
<dbReference type="PATRIC" id="fig|1609969.3.peg.438"/>
<evidence type="ECO:0000256" key="1">
    <source>
        <dbReference type="ARBA" id="ARBA00009922"/>
    </source>
</evidence>
<dbReference type="GO" id="GO:0043138">
    <property type="term" value="F:3'-5' DNA helicase activity"/>
    <property type="evidence" value="ECO:0007669"/>
    <property type="project" value="UniProtKB-EC"/>
</dbReference>
<feature type="domain" description="UvrD-like helicase ATP-binding" evidence="13">
    <location>
        <begin position="514"/>
        <end position="790"/>
    </location>
</feature>
<dbReference type="InterPro" id="IPR014016">
    <property type="entry name" value="UvrD-like_ATP-bd"/>
</dbReference>
<comment type="caution">
    <text evidence="15">The sequence shown here is derived from an EMBL/GenBank/DDBJ whole genome shotgun (WGS) entry which is preliminary data.</text>
</comment>
<protein>
    <recommendedName>
        <fullName evidence="9">DNA 3'-5' helicase</fullName>
        <ecNumber evidence="9">5.6.2.4</ecNumber>
    </recommendedName>
    <alternativeName>
        <fullName evidence="10">DNA 3'-5' helicase II</fullName>
    </alternativeName>
</protein>
<evidence type="ECO:0000256" key="2">
    <source>
        <dbReference type="ARBA" id="ARBA00022741"/>
    </source>
</evidence>
<evidence type="ECO:0000256" key="8">
    <source>
        <dbReference type="ARBA" id="ARBA00034617"/>
    </source>
</evidence>
<dbReference type="AlphaFoldDB" id="A0A0F0CWC3"/>
<keyword evidence="5 12" id="KW-0067">ATP-binding</keyword>
<dbReference type="InterPro" id="IPR000212">
    <property type="entry name" value="DNA_helicase_UvrD/REP"/>
</dbReference>
<accession>A0A0F0CWC3</accession>
<dbReference type="InterPro" id="IPR014017">
    <property type="entry name" value="DNA_helicase_UvrD-like_C"/>
</dbReference>
<dbReference type="PANTHER" id="PTHR11070">
    <property type="entry name" value="UVRD / RECB / PCRA DNA HELICASE FAMILY MEMBER"/>
    <property type="match status" value="1"/>
</dbReference>
<comment type="similarity">
    <text evidence="1">Belongs to the helicase family. UvrD subfamily.</text>
</comment>
<dbReference type="CDD" id="cd17932">
    <property type="entry name" value="DEXQc_UvrD"/>
    <property type="match status" value="1"/>
</dbReference>
<dbReference type="Gene3D" id="1.10.10.160">
    <property type="match status" value="1"/>
</dbReference>
<evidence type="ECO:0000256" key="6">
    <source>
        <dbReference type="ARBA" id="ARBA00023125"/>
    </source>
</evidence>
<organism evidence="15 16">
    <name type="scientific">Candidatus Omnitrophus magneticus</name>
    <dbReference type="NCBI Taxonomy" id="1609969"/>
    <lineage>
        <taxon>Bacteria</taxon>
        <taxon>Pseudomonadati</taxon>
        <taxon>Candidatus Omnitrophota</taxon>
        <taxon>Candidatus Omnitrophus</taxon>
    </lineage>
</organism>
<keyword evidence="4 12" id="KW-0347">Helicase</keyword>
<keyword evidence="6" id="KW-0238">DNA-binding</keyword>
<dbReference type="GO" id="GO:0005524">
    <property type="term" value="F:ATP binding"/>
    <property type="evidence" value="ECO:0007669"/>
    <property type="project" value="UniProtKB-UniRule"/>
</dbReference>
<dbReference type="Pfam" id="PF00580">
    <property type="entry name" value="UvrD-helicase"/>
    <property type="match status" value="1"/>
</dbReference>
<evidence type="ECO:0000259" key="14">
    <source>
        <dbReference type="PROSITE" id="PS51217"/>
    </source>
</evidence>
<evidence type="ECO:0000313" key="15">
    <source>
        <dbReference type="EMBL" id="KJJ85730.1"/>
    </source>
</evidence>
<evidence type="ECO:0000256" key="12">
    <source>
        <dbReference type="PROSITE-ProRule" id="PRU00560"/>
    </source>
</evidence>
<evidence type="ECO:0000256" key="9">
    <source>
        <dbReference type="ARBA" id="ARBA00034808"/>
    </source>
</evidence>
<dbReference type="GO" id="GO:0003677">
    <property type="term" value="F:DNA binding"/>
    <property type="evidence" value="ECO:0007669"/>
    <property type="project" value="UniProtKB-KW"/>
</dbReference>
<dbReference type="EMBL" id="JYNY01000084">
    <property type="protein sequence ID" value="KJJ85730.1"/>
    <property type="molecule type" value="Genomic_DNA"/>
</dbReference>
<keyword evidence="16" id="KW-1185">Reference proteome</keyword>
<dbReference type="InterPro" id="IPR016195">
    <property type="entry name" value="Pol/histidinol_Pase-like"/>
</dbReference>
<dbReference type="Pfam" id="PF13361">
    <property type="entry name" value="UvrD_C"/>
    <property type="match status" value="2"/>
</dbReference>
<dbReference type="PROSITE" id="PS51217">
    <property type="entry name" value="UVRD_HELICASE_CTER"/>
    <property type="match status" value="1"/>
</dbReference>
<dbReference type="EC" id="5.6.2.4" evidence="9"/>
<dbReference type="Gene3D" id="3.20.20.140">
    <property type="entry name" value="Metal-dependent hydrolases"/>
    <property type="match status" value="1"/>
</dbReference>
<comment type="catalytic activity">
    <reaction evidence="8">
        <text>Couples ATP hydrolysis with the unwinding of duplex DNA by translocating in the 3'-5' direction.</text>
        <dbReference type="EC" id="5.6.2.4"/>
    </reaction>
</comment>
<dbReference type="CDD" id="cd19067">
    <property type="entry name" value="PfuEndoQ-like"/>
    <property type="match status" value="1"/>
</dbReference>
<dbReference type="InterPro" id="IPR027417">
    <property type="entry name" value="P-loop_NTPase"/>
</dbReference>
<dbReference type="GO" id="GO:0000725">
    <property type="term" value="P:recombinational repair"/>
    <property type="evidence" value="ECO:0007669"/>
    <property type="project" value="TreeGrafter"/>
</dbReference>
<dbReference type="Gene3D" id="3.40.50.300">
    <property type="entry name" value="P-loop containing nucleotide triphosphate hydrolases"/>
    <property type="match status" value="3"/>
</dbReference>
<keyword evidence="3 12" id="KW-0378">Hydrolase</keyword>
<evidence type="ECO:0000313" key="16">
    <source>
        <dbReference type="Proteomes" id="UP000033428"/>
    </source>
</evidence>
<evidence type="ECO:0000256" key="11">
    <source>
        <dbReference type="ARBA" id="ARBA00048988"/>
    </source>
</evidence>
<sequence length="1119" mass="126727">MKFICDFHIHSRYSRATSSAVTPVNLAIWAAIKGVKVIGTGDFTHPAWLKELKESLIPAEEGLFKLNKEKISPPFENKFSLNPYDVRFLLTAEISNIYKKNGKTRKIHSVILAPSFEIAEKINASLLKRKANLVSDGRPIIGMDTKDLLDVSLNASPEILFVPAHIWTPWFSILGKESGFDSVEECFEDLAGHIYALETGLSADPPMIWMCSSLDKYTLLSNSDAHSLEKIGRNANIFDTVFSYSAIAGAIKIGTRAENPKFLGTIDLFPQEGKYHYAGHRKCGVSWDPVETLRHVGVCDICGNKITMGVMNRVLELADREDIEKIADRKSLHYIIPLAEILSEITGIGQTSKKVTELYNSAIQTIGSEFDILLNKSFDEIKKFGGEMLAEAVRRVRQGEVYIKEGFDGEYGIIKVFGEKESKSLIGNKTLFGGAGDMGKSGECPRHKLINFDLKEYRKLDENKKLAENNSLFEDVKPDNKYSGSSSKNISRENFLSPKNIDLIEKEKFDSLLYRLNDEQKIITGDFLGPSLILAGPGTGKTRVLTFKIARLIKEYGINPSNILALTFTNKAAKEIEERLIYILSEGSLAGYPRLNIHTFHSFGLKIIEENIGRMERAGRAGFSKDFFIINENEKIKILETLGVAKQKTDEFLKYVTRVKNLSVKEDAASEDLKIIFKRYQETLIKINALDFDDLLYEPLNIFSLYPEILEHYRLKYKWLLIDEYQDVNTAQYNFVRQLMPDVSSNISVIGDPNQAIYGFRGADVKFIKKFKEDFPSAKTYHLSISYRCTDNILRAGENIIRSKKNEESITLKALSKGLKINVASYGTYKEEAEYIARTIENMIGGLRFFSMDSGISKGIRADGIKSLSDFAVLVRFKEEMNVIEKAFKDHAIPYEIIGDKALASEKIIKDIAGIIKSARKGNYELFKRALAPEKILNYFSIMNENNISLKDKIIKIADDYFSRAEELKDNMYFAKMLDIAGDYENDIEGFLRFLATGMAVDAYEYGVEKVSIMTMHSAKGLEFECVFIPALEDGLIPYSIFENKKTDIDEEKRLFYVAVTRAKKSLFLSRAGIRYVFGKEYRFDESPFLKKIEKDIIEFTTGKNFLPGGNKETQLEFF</sequence>
<evidence type="ECO:0000256" key="4">
    <source>
        <dbReference type="ARBA" id="ARBA00022806"/>
    </source>
</evidence>
<dbReference type="PROSITE" id="PS51198">
    <property type="entry name" value="UVRD_HELICASE_ATP_BIND"/>
    <property type="match status" value="1"/>
</dbReference>
<gene>
    <name evidence="15" type="ORF">OMAG_000397</name>
</gene>
<evidence type="ECO:0000256" key="5">
    <source>
        <dbReference type="ARBA" id="ARBA00022840"/>
    </source>
</evidence>
<dbReference type="PANTHER" id="PTHR11070:SF2">
    <property type="entry name" value="ATP-DEPENDENT DNA HELICASE SRS2"/>
    <property type="match status" value="1"/>
</dbReference>
<dbReference type="Proteomes" id="UP000033428">
    <property type="component" value="Unassembled WGS sequence"/>
</dbReference>
<dbReference type="InterPro" id="IPR013986">
    <property type="entry name" value="DExx_box_DNA_helicase_dom_sf"/>
</dbReference>
<evidence type="ECO:0000256" key="3">
    <source>
        <dbReference type="ARBA" id="ARBA00022801"/>
    </source>
</evidence>
<name>A0A0F0CWC3_9BACT</name>
<feature type="binding site" evidence="12">
    <location>
        <begin position="535"/>
        <end position="542"/>
    </location>
    <ligand>
        <name>ATP</name>
        <dbReference type="ChEBI" id="CHEBI:30616"/>
    </ligand>
</feature>
<evidence type="ECO:0000256" key="7">
    <source>
        <dbReference type="ARBA" id="ARBA00023235"/>
    </source>
</evidence>
<feature type="domain" description="UvrD-like helicase C-terminal" evidence="14">
    <location>
        <begin position="791"/>
        <end position="1065"/>
    </location>
</feature>
<comment type="catalytic activity">
    <reaction evidence="11">
        <text>ATP + H2O = ADP + phosphate + H(+)</text>
        <dbReference type="Rhea" id="RHEA:13065"/>
        <dbReference type="ChEBI" id="CHEBI:15377"/>
        <dbReference type="ChEBI" id="CHEBI:15378"/>
        <dbReference type="ChEBI" id="CHEBI:30616"/>
        <dbReference type="ChEBI" id="CHEBI:43474"/>
        <dbReference type="ChEBI" id="CHEBI:456216"/>
        <dbReference type="EC" id="5.6.2.4"/>
    </reaction>
</comment>
<dbReference type="SUPFAM" id="SSF52540">
    <property type="entry name" value="P-loop containing nucleoside triphosphate hydrolases"/>
    <property type="match status" value="1"/>
</dbReference>
<dbReference type="SUPFAM" id="SSF89550">
    <property type="entry name" value="PHP domain-like"/>
    <property type="match status" value="1"/>
</dbReference>